<keyword evidence="4" id="KW-1185">Reference proteome</keyword>
<keyword evidence="2" id="KW-1277">Toxin-antitoxin system</keyword>
<dbReference type="PANTHER" id="PTHR33755:SF6">
    <property type="entry name" value="PLASMID STABILIZATION SYSTEM PROTEIN"/>
    <property type="match status" value="1"/>
</dbReference>
<dbReference type="EMBL" id="GL883077">
    <property type="protein sequence ID" value="EGF93506.1"/>
    <property type="molecule type" value="Genomic_DNA"/>
</dbReference>
<dbReference type="RefSeq" id="WP_006272704.1">
    <property type="nucleotide sequence ID" value="NZ_GL883077.1"/>
</dbReference>
<name>F4QLK8_9CAUL</name>
<evidence type="ECO:0000256" key="1">
    <source>
        <dbReference type="ARBA" id="ARBA00006226"/>
    </source>
</evidence>
<evidence type="ECO:0000313" key="3">
    <source>
        <dbReference type="EMBL" id="EGF93506.1"/>
    </source>
</evidence>
<dbReference type="Pfam" id="PF05016">
    <property type="entry name" value="ParE_toxin"/>
    <property type="match status" value="1"/>
</dbReference>
<dbReference type="InterPro" id="IPR007712">
    <property type="entry name" value="RelE/ParE_toxin"/>
</dbReference>
<dbReference type="STRING" id="715226.ABI_19460"/>
<dbReference type="InterPro" id="IPR035093">
    <property type="entry name" value="RelE/ParE_toxin_dom_sf"/>
</dbReference>
<dbReference type="HOGENOM" id="CLU_147162_10_1_5"/>
<comment type="similarity">
    <text evidence="1">Belongs to the RelE toxin family.</text>
</comment>
<evidence type="ECO:0000313" key="4">
    <source>
        <dbReference type="Proteomes" id="UP000006512"/>
    </source>
</evidence>
<reference evidence="4" key="1">
    <citation type="submission" date="2011-03" db="EMBL/GenBank/DDBJ databases">
        <title>Draft genome sequence of Brevundimonas diminuta.</title>
        <authorList>
            <person name="Brown P.J.B."/>
            <person name="Buechlein A."/>
            <person name="Hemmerich C."/>
            <person name="Brun Y.V."/>
        </authorList>
    </citation>
    <scope>NUCLEOTIDE SEQUENCE [LARGE SCALE GENOMIC DNA]</scope>
    <source>
        <strain evidence="4">C19</strain>
    </source>
</reference>
<protein>
    <submittedName>
        <fullName evidence="3">Plasmid stabilization system family protein</fullName>
    </submittedName>
</protein>
<accession>F4QLK8</accession>
<dbReference type="PANTHER" id="PTHR33755">
    <property type="entry name" value="TOXIN PARE1-RELATED"/>
    <property type="match status" value="1"/>
</dbReference>
<evidence type="ECO:0000256" key="2">
    <source>
        <dbReference type="ARBA" id="ARBA00022649"/>
    </source>
</evidence>
<dbReference type="AlphaFoldDB" id="F4QLK8"/>
<dbReference type="eggNOG" id="COG3668">
    <property type="taxonomic scope" value="Bacteria"/>
</dbReference>
<sequence>MDFVVAPEARQDLIEIHNYISNDNPDAGARIIDDIFVAFAKLARRPNMGHLRHDLTTRNVRFWPVHSYLIIYDPNVVPIGIARVLSAYRDITKLME</sequence>
<organism evidence="3 4">
    <name type="scientific">Asticcacaulis biprosthecium C19</name>
    <dbReference type="NCBI Taxonomy" id="715226"/>
    <lineage>
        <taxon>Bacteria</taxon>
        <taxon>Pseudomonadati</taxon>
        <taxon>Pseudomonadota</taxon>
        <taxon>Alphaproteobacteria</taxon>
        <taxon>Caulobacterales</taxon>
        <taxon>Caulobacteraceae</taxon>
        <taxon>Asticcacaulis</taxon>
    </lineage>
</organism>
<dbReference type="OrthoDB" id="8369899at2"/>
<dbReference type="InterPro" id="IPR051803">
    <property type="entry name" value="TA_system_RelE-like_toxin"/>
</dbReference>
<gene>
    <name evidence="3" type="ORF">ABI_19460</name>
</gene>
<proteinExistence type="inferred from homology"/>
<dbReference type="Proteomes" id="UP000006512">
    <property type="component" value="Unassembled WGS sequence"/>
</dbReference>
<dbReference type="Gene3D" id="3.30.2310.20">
    <property type="entry name" value="RelE-like"/>
    <property type="match status" value="1"/>
</dbReference>